<dbReference type="Proteomes" id="UP001153636">
    <property type="component" value="Chromosome 12"/>
</dbReference>
<name>A0A9P0CLH6_9CUCU</name>
<reference evidence="1" key="1">
    <citation type="submission" date="2022-01" db="EMBL/GenBank/DDBJ databases">
        <authorList>
            <person name="King R."/>
        </authorList>
    </citation>
    <scope>NUCLEOTIDE SEQUENCE</scope>
</reference>
<gene>
    <name evidence="1" type="ORF">PSYICH_LOCUS3088</name>
</gene>
<keyword evidence="2" id="KW-1185">Reference proteome</keyword>
<accession>A0A9P0CLH6</accession>
<organism evidence="1 2">
    <name type="scientific">Psylliodes chrysocephalus</name>
    <dbReference type="NCBI Taxonomy" id="3402493"/>
    <lineage>
        <taxon>Eukaryota</taxon>
        <taxon>Metazoa</taxon>
        <taxon>Ecdysozoa</taxon>
        <taxon>Arthropoda</taxon>
        <taxon>Hexapoda</taxon>
        <taxon>Insecta</taxon>
        <taxon>Pterygota</taxon>
        <taxon>Neoptera</taxon>
        <taxon>Endopterygota</taxon>
        <taxon>Coleoptera</taxon>
        <taxon>Polyphaga</taxon>
        <taxon>Cucujiformia</taxon>
        <taxon>Chrysomeloidea</taxon>
        <taxon>Chrysomelidae</taxon>
        <taxon>Galerucinae</taxon>
        <taxon>Alticini</taxon>
        <taxon>Psylliodes</taxon>
    </lineage>
</organism>
<dbReference type="OrthoDB" id="7572059at2759"/>
<evidence type="ECO:0000313" key="2">
    <source>
        <dbReference type="Proteomes" id="UP001153636"/>
    </source>
</evidence>
<proteinExistence type="predicted"/>
<dbReference type="AlphaFoldDB" id="A0A9P0CLH6"/>
<protein>
    <submittedName>
        <fullName evidence="1">Uncharacterized protein</fullName>
    </submittedName>
</protein>
<evidence type="ECO:0000313" key="1">
    <source>
        <dbReference type="EMBL" id="CAH1102298.1"/>
    </source>
</evidence>
<sequence>MSYEEKQTQCTEIDKREFTLQVFQCVTYIIHKSPVLQELFLKWSALSSREKFLLNYIAFYIIDSAQSDLYAPIIQGFHYWNNIQDTEGACGFDGNPLEFKFGLDEEKRIFQIIVDIDHVISNILLRPILCKEIQKSCSKNVHPLMETGIKG</sequence>
<dbReference type="EMBL" id="OV651824">
    <property type="protein sequence ID" value="CAH1102298.1"/>
    <property type="molecule type" value="Genomic_DNA"/>
</dbReference>